<dbReference type="EMBL" id="FPAQ01000004">
    <property type="protein sequence ID" value="SFT46682.1"/>
    <property type="molecule type" value="Genomic_DNA"/>
</dbReference>
<gene>
    <name evidence="16" type="ORF">SAMN04487956_104117</name>
</gene>
<feature type="region of interest" description="Disordered" evidence="13">
    <location>
        <begin position="565"/>
        <end position="618"/>
    </location>
</feature>
<dbReference type="InterPro" id="IPR016166">
    <property type="entry name" value="FAD-bd_PCMH"/>
</dbReference>
<feature type="domain" description="4Fe-4S ferredoxin-type" evidence="14">
    <location>
        <begin position="753"/>
        <end position="783"/>
    </location>
</feature>
<feature type="compositionally biased region" description="Basic and acidic residues" evidence="13">
    <location>
        <begin position="572"/>
        <end position="586"/>
    </location>
</feature>
<dbReference type="PANTHER" id="PTHR11748:SF119">
    <property type="entry name" value="D-2-HYDROXYGLUTARATE DEHYDROGENASE"/>
    <property type="match status" value="1"/>
</dbReference>
<dbReference type="GO" id="GO:0071949">
    <property type="term" value="F:FAD binding"/>
    <property type="evidence" value="ECO:0007669"/>
    <property type="project" value="InterPro"/>
</dbReference>
<keyword evidence="6" id="KW-0560">Oxidoreductase</keyword>
<dbReference type="SUPFAM" id="SSF56176">
    <property type="entry name" value="FAD-binding/transporter-associated domain-like"/>
    <property type="match status" value="1"/>
</dbReference>
<evidence type="ECO:0000256" key="1">
    <source>
        <dbReference type="ARBA" id="ARBA00001974"/>
    </source>
</evidence>
<dbReference type="Gene3D" id="3.30.70.2740">
    <property type="match status" value="1"/>
</dbReference>
<organism evidence="16 17">
    <name type="scientific">Halomonas saccharevitans</name>
    <dbReference type="NCBI Taxonomy" id="416872"/>
    <lineage>
        <taxon>Bacteria</taxon>
        <taxon>Pseudomonadati</taxon>
        <taxon>Pseudomonadota</taxon>
        <taxon>Gammaproteobacteria</taxon>
        <taxon>Oceanospirillales</taxon>
        <taxon>Halomonadaceae</taxon>
        <taxon>Halomonas</taxon>
    </lineage>
</organism>
<reference evidence="16 17" key="1">
    <citation type="submission" date="2016-10" db="EMBL/GenBank/DDBJ databases">
        <authorList>
            <person name="de Groot N.N."/>
        </authorList>
    </citation>
    <scope>NUCLEOTIDE SEQUENCE [LARGE SCALE GENOMIC DNA]</scope>
    <source>
        <strain evidence="16 17">CGMCC 1.6493</strain>
    </source>
</reference>
<evidence type="ECO:0000256" key="11">
    <source>
        <dbReference type="ARBA" id="ARBA00060924"/>
    </source>
</evidence>
<dbReference type="PROSITE" id="PS00198">
    <property type="entry name" value="4FE4S_FER_1"/>
    <property type="match status" value="1"/>
</dbReference>
<dbReference type="Pfam" id="PF01565">
    <property type="entry name" value="FAD_binding_4"/>
    <property type="match status" value="1"/>
</dbReference>
<keyword evidence="2" id="KW-0004">4Fe-4S</keyword>
<dbReference type="PROSITE" id="PS51387">
    <property type="entry name" value="FAD_PCMH"/>
    <property type="match status" value="1"/>
</dbReference>
<evidence type="ECO:0000313" key="17">
    <source>
        <dbReference type="Proteomes" id="UP000199594"/>
    </source>
</evidence>
<keyword evidence="5" id="KW-0274">FAD</keyword>
<dbReference type="EC" id="1.1.99.39" evidence="9"/>
<dbReference type="InterPro" id="IPR004113">
    <property type="entry name" value="FAD-bd_oxidored_4_C"/>
</dbReference>
<dbReference type="PANTHER" id="PTHR11748">
    <property type="entry name" value="D-LACTATE DEHYDROGENASE"/>
    <property type="match status" value="1"/>
</dbReference>
<comment type="similarity">
    <text evidence="11">In the N-terminal section; belongs to the FAD-binding oxidoreductase/transferase type 4 family.</text>
</comment>
<evidence type="ECO:0000256" key="3">
    <source>
        <dbReference type="ARBA" id="ARBA00022630"/>
    </source>
</evidence>
<evidence type="ECO:0000259" key="15">
    <source>
        <dbReference type="PROSITE" id="PS51387"/>
    </source>
</evidence>
<keyword evidence="7" id="KW-0408">Iron</keyword>
<protein>
    <recommendedName>
        <fullName evidence="12">D-2-hydroxyglutarate dehydrogenase</fullName>
        <ecNumber evidence="9">1.1.99.39</ecNumber>
    </recommendedName>
</protein>
<dbReference type="Gene3D" id="3.30.465.10">
    <property type="match status" value="1"/>
</dbReference>
<evidence type="ECO:0000259" key="14">
    <source>
        <dbReference type="PROSITE" id="PS51379"/>
    </source>
</evidence>
<sequence length="1116" mass="122192">MIARLDTADASTLPGLDARYLRFLEALKADGFEGEITPDYAARTVLATDNSIYQRLPQAVLSPKHGEDLRRIARLAGREAHRDVVLTPRGGGTGTNGQSLTDGLVVDVSRHMNAILDIDVENRRVRVQAGVVKDQLNAALKPHGLFFAPDLSTSNRATIGGMISTDASGQGSCEYGKTRDHVLELATVLLGGERLVSRPLADEALLPLCARDDVTGTAYRTAREIIDTQRGLIEATFPPLNRCLTGYDLAHLRDAQGRLDLNSLLCGSEGSLGLLDEAVLNVLPIPKHSTLVNVRYAGFMDALRDAKALMGSSQDQPQALDSSQDQPQAQPTSIETVDDTVLLLAMEDFVWDSVAEFFPAGETPVRGINLVEFNDDDPERLAQRVEAFCRHLETDASVERLGFTLAEGRPQIQRVYAMRKRAVGLLGNARVDDKGEKRPIPFVEDTAVPPEHLADFIGEFRAALDARGLAYGMFGHVDAGVLHVRPAIDMKDPEQERLIREVSDEVAALTRKYGGLLWGEHGKGVRSEYSPEFFGELYPSLQRVKAAFDPHNQLNPGKIATPFIGTPSPSLSHDEISGAGRSEGHLPGRASVAPKEGFTAPSRWSGTPGDAPDTPDAAGTVKEASEAQAVKFVDPGLLAIDGVPTRGQFDRTIDERAWQAHAATVYCNGNGACYNYDPDDAMCPSWKATRDRVHSPKGRASLIREWLRLQGEAGVDLIEESRRQRAEGAWGFVKRFPRRALNTWRRDREADFSHEVYDAMAGCLACKSCAGQCPVKVNVPDSRSRFLEAYHGRYLRPARDYVVGGMEFLLPALSRVAPLYNAALGTRLVDRLLAGPLGLVDSPRLSRASLRKQLAAWGVAQATPTSLGLLTESQKARSVVIVQDAFTSHFEARLVMDIVELLSRLDVRVFVAPFSPNGKPLDVQGFQGAFARTAEKQARRLRTLAEFGMPLVGIDPAMTLTYRQEYVKALGPDAVPEVLMLQEWLVTMASTLAHRVAPEEHDQRDPGFRLLSHCTEKTNAPGSPKAWQQLFAAFDLELELLSTGCCGMSGTYGHEARNLETSRTIYAQSWQPQVESEANAGRLLATGYSCRSQAKRFSDQALPHPLQALLGWLKQR</sequence>
<proteinExistence type="inferred from homology"/>
<dbReference type="InterPro" id="IPR016164">
    <property type="entry name" value="FAD-linked_Oxase-like_C"/>
</dbReference>
<dbReference type="Pfam" id="PF02913">
    <property type="entry name" value="FAD-oxidase_C"/>
    <property type="match status" value="1"/>
</dbReference>
<dbReference type="InterPro" id="IPR016169">
    <property type="entry name" value="FAD-bd_PCMH_sub2"/>
</dbReference>
<dbReference type="GO" id="GO:0051990">
    <property type="term" value="F:(R)-2-hydroxyglutarate dehydrogenase activity"/>
    <property type="evidence" value="ECO:0007669"/>
    <property type="project" value="UniProtKB-EC"/>
</dbReference>
<dbReference type="PROSITE" id="PS51379">
    <property type="entry name" value="4FE4S_FER_2"/>
    <property type="match status" value="1"/>
</dbReference>
<feature type="compositionally biased region" description="Polar residues" evidence="13">
    <location>
        <begin position="311"/>
        <end position="333"/>
    </location>
</feature>
<dbReference type="InterPro" id="IPR017900">
    <property type="entry name" value="4Fe4S_Fe_S_CS"/>
</dbReference>
<keyword evidence="4" id="KW-0479">Metal-binding</keyword>
<evidence type="ECO:0000256" key="10">
    <source>
        <dbReference type="ARBA" id="ARBA00051291"/>
    </source>
</evidence>
<evidence type="ECO:0000256" key="8">
    <source>
        <dbReference type="ARBA" id="ARBA00023014"/>
    </source>
</evidence>
<feature type="domain" description="FAD-binding PCMH-type" evidence="15">
    <location>
        <begin position="53"/>
        <end position="285"/>
    </location>
</feature>
<dbReference type="InterPro" id="IPR036318">
    <property type="entry name" value="FAD-bd_PCMH-like_sf"/>
</dbReference>
<comment type="catalytic activity">
    <reaction evidence="10">
        <text>(R)-2-hydroxyglutarate + A = 2-oxoglutarate + AH2</text>
        <dbReference type="Rhea" id="RHEA:38295"/>
        <dbReference type="ChEBI" id="CHEBI:13193"/>
        <dbReference type="ChEBI" id="CHEBI:15801"/>
        <dbReference type="ChEBI" id="CHEBI:16810"/>
        <dbReference type="ChEBI" id="CHEBI:17499"/>
        <dbReference type="EC" id="1.1.99.39"/>
    </reaction>
    <physiologicalReaction direction="left-to-right" evidence="10">
        <dbReference type="Rhea" id="RHEA:38296"/>
    </physiologicalReaction>
</comment>
<dbReference type="GO" id="GO:1903457">
    <property type="term" value="P:lactate catabolic process"/>
    <property type="evidence" value="ECO:0007669"/>
    <property type="project" value="TreeGrafter"/>
</dbReference>
<dbReference type="GO" id="GO:0051539">
    <property type="term" value="F:4 iron, 4 sulfur cluster binding"/>
    <property type="evidence" value="ECO:0007669"/>
    <property type="project" value="UniProtKB-KW"/>
</dbReference>
<name>A0A1I6Y884_9GAMM</name>
<dbReference type="GO" id="GO:0004458">
    <property type="term" value="F:D-lactate dehydrogenase (cytochrome) activity"/>
    <property type="evidence" value="ECO:0007669"/>
    <property type="project" value="TreeGrafter"/>
</dbReference>
<evidence type="ECO:0000256" key="9">
    <source>
        <dbReference type="ARBA" id="ARBA00039003"/>
    </source>
</evidence>
<evidence type="ECO:0000256" key="7">
    <source>
        <dbReference type="ARBA" id="ARBA00023004"/>
    </source>
</evidence>
<evidence type="ECO:0000256" key="2">
    <source>
        <dbReference type="ARBA" id="ARBA00022485"/>
    </source>
</evidence>
<dbReference type="OrthoDB" id="9811557at2"/>
<keyword evidence="3" id="KW-0285">Flavoprotein</keyword>
<evidence type="ECO:0000256" key="12">
    <source>
        <dbReference type="ARBA" id="ARBA00067680"/>
    </source>
</evidence>
<dbReference type="InterPro" id="IPR017896">
    <property type="entry name" value="4Fe4S_Fe-S-bd"/>
</dbReference>
<dbReference type="RefSeq" id="WP_089847261.1">
    <property type="nucleotide sequence ID" value="NZ_FPAQ01000004.1"/>
</dbReference>
<feature type="region of interest" description="Disordered" evidence="13">
    <location>
        <begin position="310"/>
        <end position="333"/>
    </location>
</feature>
<dbReference type="AlphaFoldDB" id="A0A1I6Y884"/>
<dbReference type="GO" id="GO:0046872">
    <property type="term" value="F:metal ion binding"/>
    <property type="evidence" value="ECO:0007669"/>
    <property type="project" value="UniProtKB-KW"/>
</dbReference>
<dbReference type="InterPro" id="IPR006094">
    <property type="entry name" value="Oxid_FAD_bind_N"/>
</dbReference>
<evidence type="ECO:0000256" key="5">
    <source>
        <dbReference type="ARBA" id="ARBA00022827"/>
    </source>
</evidence>
<evidence type="ECO:0000256" key="13">
    <source>
        <dbReference type="SAM" id="MobiDB-lite"/>
    </source>
</evidence>
<accession>A0A1I6Y884</accession>
<evidence type="ECO:0000256" key="4">
    <source>
        <dbReference type="ARBA" id="ARBA00022723"/>
    </source>
</evidence>
<dbReference type="SUPFAM" id="SSF55103">
    <property type="entry name" value="FAD-linked oxidases, C-terminal domain"/>
    <property type="match status" value="1"/>
</dbReference>
<comment type="cofactor">
    <cofactor evidence="1">
        <name>FAD</name>
        <dbReference type="ChEBI" id="CHEBI:57692"/>
    </cofactor>
</comment>
<keyword evidence="8" id="KW-0411">Iron-sulfur</keyword>
<evidence type="ECO:0000313" key="16">
    <source>
        <dbReference type="EMBL" id="SFT46682.1"/>
    </source>
</evidence>
<dbReference type="Proteomes" id="UP000199594">
    <property type="component" value="Unassembled WGS sequence"/>
</dbReference>
<evidence type="ECO:0000256" key="6">
    <source>
        <dbReference type="ARBA" id="ARBA00023002"/>
    </source>
</evidence>
<dbReference type="GO" id="GO:0008720">
    <property type="term" value="F:D-lactate dehydrogenase (NAD+) activity"/>
    <property type="evidence" value="ECO:0007669"/>
    <property type="project" value="TreeGrafter"/>
</dbReference>
<dbReference type="FunFam" id="3.30.70.2740:FF:000003">
    <property type="entry name" value="Oxidoreductase, FAD-binding, putative"/>
    <property type="match status" value="1"/>
</dbReference>
<dbReference type="SUPFAM" id="SSF46548">
    <property type="entry name" value="alpha-helical ferredoxin"/>
    <property type="match status" value="1"/>
</dbReference>